<proteinExistence type="predicted"/>
<evidence type="ECO:0000313" key="2">
    <source>
        <dbReference type="Proteomes" id="UP000886998"/>
    </source>
</evidence>
<keyword evidence="2" id="KW-1185">Reference proteome</keyword>
<reference evidence="1" key="1">
    <citation type="submission" date="2020-08" db="EMBL/GenBank/DDBJ databases">
        <title>Multicomponent nature underlies the extraordinary mechanical properties of spider dragline silk.</title>
        <authorList>
            <person name="Kono N."/>
            <person name="Nakamura H."/>
            <person name="Mori M."/>
            <person name="Yoshida Y."/>
            <person name="Ohtoshi R."/>
            <person name="Malay A.D."/>
            <person name="Moran D.A.P."/>
            <person name="Tomita M."/>
            <person name="Numata K."/>
            <person name="Arakawa K."/>
        </authorList>
    </citation>
    <scope>NUCLEOTIDE SEQUENCE</scope>
</reference>
<dbReference type="AlphaFoldDB" id="A0A8X6M9V5"/>
<organism evidence="1 2">
    <name type="scientific">Trichonephila inaurata madagascariensis</name>
    <dbReference type="NCBI Taxonomy" id="2747483"/>
    <lineage>
        <taxon>Eukaryota</taxon>
        <taxon>Metazoa</taxon>
        <taxon>Ecdysozoa</taxon>
        <taxon>Arthropoda</taxon>
        <taxon>Chelicerata</taxon>
        <taxon>Arachnida</taxon>
        <taxon>Araneae</taxon>
        <taxon>Araneomorphae</taxon>
        <taxon>Entelegynae</taxon>
        <taxon>Araneoidea</taxon>
        <taxon>Nephilidae</taxon>
        <taxon>Trichonephila</taxon>
        <taxon>Trichonephila inaurata</taxon>
    </lineage>
</organism>
<evidence type="ECO:0000313" key="1">
    <source>
        <dbReference type="EMBL" id="GFS35018.1"/>
    </source>
</evidence>
<accession>A0A8X6M9V5</accession>
<dbReference type="OrthoDB" id="6427993at2759"/>
<dbReference type="Proteomes" id="UP000886998">
    <property type="component" value="Unassembled WGS sequence"/>
</dbReference>
<dbReference type="EMBL" id="BMAV01024659">
    <property type="protein sequence ID" value="GFS35018.1"/>
    <property type="molecule type" value="Genomic_DNA"/>
</dbReference>
<gene>
    <name evidence="1" type="ORF">TNIN_269121</name>
</gene>
<protein>
    <submittedName>
        <fullName evidence="1">Uncharacterized protein</fullName>
    </submittedName>
</protein>
<sequence length="95" mass="10918">MGKRPKKRRFHGSKYIKVCPHSHVAERKDTAMRCISQNLRSIKTTCEVMSFSNPIEQKPYDVINNELSLVTKEVAEESMKRAVFEENSSSSDDIL</sequence>
<name>A0A8X6M9V5_9ARAC</name>
<comment type="caution">
    <text evidence="1">The sequence shown here is derived from an EMBL/GenBank/DDBJ whole genome shotgun (WGS) entry which is preliminary data.</text>
</comment>